<feature type="compositionally biased region" description="Low complexity" evidence="2">
    <location>
        <begin position="320"/>
        <end position="348"/>
    </location>
</feature>
<reference evidence="3 4" key="1">
    <citation type="submission" date="2018-10" db="EMBL/GenBank/DDBJ databases">
        <title>Fifty Aureobasidium pullulans genomes reveal a recombining polyextremotolerant generalist.</title>
        <authorList>
            <person name="Gostincar C."/>
            <person name="Turk M."/>
            <person name="Zajc J."/>
            <person name="Gunde-Cimerman N."/>
        </authorList>
    </citation>
    <scope>NUCLEOTIDE SEQUENCE [LARGE SCALE GENOMIC DNA]</scope>
    <source>
        <strain evidence="3 4">EXF-6604</strain>
    </source>
</reference>
<evidence type="ECO:0000313" key="3">
    <source>
        <dbReference type="EMBL" id="THY35012.1"/>
    </source>
</evidence>
<feature type="compositionally biased region" description="Pro residues" evidence="2">
    <location>
        <begin position="736"/>
        <end position="748"/>
    </location>
</feature>
<name>A0A4S9LZJ0_AURPU</name>
<feature type="region of interest" description="Disordered" evidence="2">
    <location>
        <begin position="462"/>
        <end position="511"/>
    </location>
</feature>
<dbReference type="PANTHER" id="PTHR46430">
    <property type="entry name" value="PROTEIN SKT5-RELATED"/>
    <property type="match status" value="1"/>
</dbReference>
<evidence type="ECO:0000313" key="4">
    <source>
        <dbReference type="Proteomes" id="UP000306584"/>
    </source>
</evidence>
<dbReference type="PANTHER" id="PTHR46430:SF3">
    <property type="entry name" value="ACTIVATOR OF C KINASE PROTEIN 1"/>
    <property type="match status" value="1"/>
</dbReference>
<evidence type="ECO:0000256" key="1">
    <source>
        <dbReference type="ARBA" id="ARBA00022737"/>
    </source>
</evidence>
<evidence type="ECO:0000256" key="2">
    <source>
        <dbReference type="SAM" id="MobiDB-lite"/>
    </source>
</evidence>
<dbReference type="InterPro" id="IPR006597">
    <property type="entry name" value="Sel1-like"/>
</dbReference>
<feature type="compositionally biased region" description="Polar residues" evidence="2">
    <location>
        <begin position="905"/>
        <end position="923"/>
    </location>
</feature>
<dbReference type="InterPro" id="IPR011990">
    <property type="entry name" value="TPR-like_helical_dom_sf"/>
</dbReference>
<feature type="compositionally biased region" description="Basic and acidic residues" evidence="2">
    <location>
        <begin position="556"/>
        <end position="567"/>
    </location>
</feature>
<gene>
    <name evidence="3" type="ORF">D6D01_01677</name>
</gene>
<feature type="region of interest" description="Disordered" evidence="2">
    <location>
        <begin position="1"/>
        <end position="361"/>
    </location>
</feature>
<protein>
    <submittedName>
        <fullName evidence="3">HCP-like protein</fullName>
    </submittedName>
</protein>
<dbReference type="EMBL" id="QZBD01000032">
    <property type="protein sequence ID" value="THY35012.1"/>
    <property type="molecule type" value="Genomic_DNA"/>
</dbReference>
<feature type="compositionally biased region" description="Basic and acidic residues" evidence="2">
    <location>
        <begin position="128"/>
        <end position="146"/>
    </location>
</feature>
<feature type="compositionally biased region" description="Polar residues" evidence="2">
    <location>
        <begin position="489"/>
        <end position="504"/>
    </location>
</feature>
<comment type="caution">
    <text evidence="3">The sequence shown here is derived from an EMBL/GenBank/DDBJ whole genome shotgun (WGS) entry which is preliminary data.</text>
</comment>
<dbReference type="SUPFAM" id="SSF81901">
    <property type="entry name" value="HCP-like"/>
    <property type="match status" value="1"/>
</dbReference>
<feature type="compositionally biased region" description="Basic and acidic residues" evidence="2">
    <location>
        <begin position="45"/>
        <end position="57"/>
    </location>
</feature>
<feature type="compositionally biased region" description="Polar residues" evidence="2">
    <location>
        <begin position="650"/>
        <end position="668"/>
    </location>
</feature>
<feature type="compositionally biased region" description="Basic and acidic residues" evidence="2">
    <location>
        <begin position="258"/>
        <end position="317"/>
    </location>
</feature>
<keyword evidence="1" id="KW-0677">Repeat</keyword>
<dbReference type="Proteomes" id="UP000306584">
    <property type="component" value="Unassembled WGS sequence"/>
</dbReference>
<feature type="compositionally biased region" description="Polar residues" evidence="2">
    <location>
        <begin position="147"/>
        <end position="181"/>
    </location>
</feature>
<feature type="compositionally biased region" description="Basic and acidic residues" evidence="2">
    <location>
        <begin position="462"/>
        <end position="478"/>
    </location>
</feature>
<feature type="compositionally biased region" description="Pro residues" evidence="2">
    <location>
        <begin position="188"/>
        <end position="202"/>
    </location>
</feature>
<sequence length="1370" mass="151157">MAYDFGNEYIPPPRGYLQKAPQAAYAQPTHGQEVEQSGFRSVATAHDHCLQDQDHGIQSRFVADKVAQTSRGRPGRDDSRRRDPSRPGARKPLLESPSPAAMAQDNAFPVFPTKRFVAAAAAAQPTRPPRDPSRPREASRPREGHSQSRPSTANATPDATRPRNNQPERLQAPPTSRSRPSTADDAPRPPPHSRPQDPPHPIPHFRSQDSAHPIPQLRPQDAAEPPPSHSQHSRPTRHDAPPQDLRYARQDAPPQDLRYARPDARPRDMDTVRQDVHAQDMRSVRQDIHAQDPRPIRQDAHTQDFRSVRQDEQRDPYRSPQRAPAQLAPLPTFSPPYSTSSRPSTSDSANGRERPFLTPLDTRIAGDAHIIESPQLSSVTARHRPAIVPVTHVPYEARISQAAHLSNASAYQDDFTQPQQPWNHHGDKHESLGGVYDDYYQEPPRLMNREDEIEAAMPDFDRPTIHKRQPTIDRDLDNMKSPALPPQSTPGYQTASSKLNSAKSTPDLRQRTPVQEEVNAFDFGFQGQQITQSPEPNYPDALPHHPAQNMYHQTHSHRDPRQNRNLDDQYLASTRPPQPPKHDHAYREQPSKPTPPTHYQPQNPQHDYGYNGQPSIPEPQMYSQPRNEGYDIRTDQSGRPLRGHQYKQEYPSQNHMMPPQNQQRSQSYDDPGPKQPRPPQQQRAFTSDDHDPYYGQQFNGQPPMQQARPMPNPSMQRGPMMNGNTPGPASDGRTPRGPPQRGPIPPGQGPMGGMPPGSMPNGQARRGLPPPRPMPPGSMPPEPMQSGPSNSGIRSQSRGPPSRRPMPGPQDLRLGMPMDGRAATQRQFSGDRAPSAPAVASGFAPPPGRQAEYGYGSDPTMNGRAPNQRFPMGDRSPSAPATQNGFAPPPSSDRSFGAPLGKQRSAPQTAPGAQQYGHGQSANPDALPNHPVPVRPGLNNAPPTQPPKPAPVRNYANNTDTSSSIRSQTSLPKSPTGNDSSTSGPVTNSELDLLRSKVDANPNDMKAAMALVKKLVEASTVLASENGRLDAKSTAKNSERYVLDAHKRVKKLVAANYPEAMFYLADCYGSGDLGLEPDPKQAFSLYQSAAKAGHGAAAYRTAMCCEMGAEEGGGTKRDYHKAVQWYQRAAQLQDVAAMFKMGMILLRGLLGQQRNVGQSVVYLKRAADNADTTNPHAIHELARLHEAGNPDPAISAAVKPDEKYAQKMYMQAAKMGYKQSQFRLGQAFEYGSLGLPVDSRNSIAWYTKAAAQGEHNSELALSGWYLTGAEGILNQSDQEAYLWARKAAVSEPPLAKAMYALGYYIENGIGCPVSLEEGKKWYTRAASYKFPKAVERLEEIRKGKVGRPQPNQGRLTRSNQKRDEAECVVM</sequence>
<dbReference type="Gene3D" id="1.25.40.10">
    <property type="entry name" value="Tetratricopeptide repeat domain"/>
    <property type="match status" value="2"/>
</dbReference>
<feature type="compositionally biased region" description="Low complexity" evidence="2">
    <location>
        <begin position="784"/>
        <end position="800"/>
    </location>
</feature>
<dbReference type="InterPro" id="IPR051726">
    <property type="entry name" value="Chitin_Synth_Reg"/>
</dbReference>
<dbReference type="Pfam" id="PF08238">
    <property type="entry name" value="Sel1"/>
    <property type="match status" value="7"/>
</dbReference>
<organism evidence="3 4">
    <name type="scientific">Aureobasidium pullulans</name>
    <name type="common">Black yeast</name>
    <name type="synonym">Pullularia pullulans</name>
    <dbReference type="NCBI Taxonomy" id="5580"/>
    <lineage>
        <taxon>Eukaryota</taxon>
        <taxon>Fungi</taxon>
        <taxon>Dikarya</taxon>
        <taxon>Ascomycota</taxon>
        <taxon>Pezizomycotina</taxon>
        <taxon>Dothideomycetes</taxon>
        <taxon>Dothideomycetidae</taxon>
        <taxon>Dothideales</taxon>
        <taxon>Saccotheciaceae</taxon>
        <taxon>Aureobasidium</taxon>
    </lineage>
</organism>
<feature type="compositionally biased region" description="Polar residues" evidence="2">
    <location>
        <begin position="955"/>
        <end position="988"/>
    </location>
</feature>
<feature type="compositionally biased region" description="Basic and acidic residues" evidence="2">
    <location>
        <begin position="236"/>
        <end position="249"/>
    </location>
</feature>
<feature type="compositionally biased region" description="Basic and acidic residues" evidence="2">
    <location>
        <begin position="74"/>
        <end position="85"/>
    </location>
</feature>
<feature type="compositionally biased region" description="Pro residues" evidence="2">
    <location>
        <begin position="768"/>
        <end position="783"/>
    </location>
</feature>
<feature type="region of interest" description="Disordered" evidence="2">
    <location>
        <begin position="529"/>
        <end position="988"/>
    </location>
</feature>
<accession>A0A4S9LZJ0</accession>
<feature type="compositionally biased region" description="Basic and acidic residues" evidence="2">
    <location>
        <begin position="580"/>
        <end position="590"/>
    </location>
</feature>
<proteinExistence type="predicted"/>
<dbReference type="SMART" id="SM00671">
    <property type="entry name" value="SEL1"/>
    <property type="match status" value="7"/>
</dbReference>